<proteinExistence type="predicted"/>
<dbReference type="RefSeq" id="WP_229386124.1">
    <property type="nucleotide sequence ID" value="NZ_JAGTTN010000010.1"/>
</dbReference>
<name>A0A9X1S4C8_9MICO</name>
<dbReference type="AlphaFoldDB" id="A0A9X1S4C8"/>
<reference evidence="1" key="1">
    <citation type="submission" date="2021-04" db="EMBL/GenBank/DDBJ databases">
        <title>Microbacterium tenobrionis sp. nov. and Microbacterium allomyrinae sp. nov., isolated from larvae of Tenobrio molitor and Allomyrina dichotoma, respectively.</title>
        <authorList>
            <person name="Lee S.D."/>
        </authorList>
    </citation>
    <scope>NUCLEOTIDE SEQUENCE</scope>
    <source>
        <strain evidence="1">BWT-G7</strain>
    </source>
</reference>
<accession>A0A9X1S4C8</accession>
<keyword evidence="2" id="KW-1185">Reference proteome</keyword>
<evidence type="ECO:0000313" key="1">
    <source>
        <dbReference type="EMBL" id="MCC2034124.1"/>
    </source>
</evidence>
<comment type="caution">
    <text evidence="1">The sequence shown here is derived from an EMBL/GenBank/DDBJ whole genome shotgun (WGS) entry which is preliminary data.</text>
</comment>
<sequence>MTRPTLAQVSCVELLLDLITLTEDTIPLMITTADVADAREVITATQTLVVLVDGHESWIDQALAFDLEATATVKAALERAVLR</sequence>
<protein>
    <submittedName>
        <fullName evidence="1">Uncharacterized protein</fullName>
    </submittedName>
</protein>
<dbReference type="EMBL" id="JAGTTN010000010">
    <property type="protein sequence ID" value="MCC2034124.1"/>
    <property type="molecule type" value="Genomic_DNA"/>
</dbReference>
<organism evidence="1 2">
    <name type="scientific">Microbacterium allomyrinae</name>
    <dbReference type="NCBI Taxonomy" id="2830666"/>
    <lineage>
        <taxon>Bacteria</taxon>
        <taxon>Bacillati</taxon>
        <taxon>Actinomycetota</taxon>
        <taxon>Actinomycetes</taxon>
        <taxon>Micrococcales</taxon>
        <taxon>Microbacteriaceae</taxon>
        <taxon>Microbacterium</taxon>
    </lineage>
</organism>
<dbReference type="Proteomes" id="UP001139354">
    <property type="component" value="Unassembled WGS sequence"/>
</dbReference>
<evidence type="ECO:0000313" key="2">
    <source>
        <dbReference type="Proteomes" id="UP001139354"/>
    </source>
</evidence>
<gene>
    <name evidence="1" type="ORF">KEC57_18200</name>
</gene>